<organism evidence="1 2">
    <name type="scientific">Mytilus galloprovincialis</name>
    <name type="common">Mediterranean mussel</name>
    <dbReference type="NCBI Taxonomy" id="29158"/>
    <lineage>
        <taxon>Eukaryota</taxon>
        <taxon>Metazoa</taxon>
        <taxon>Spiralia</taxon>
        <taxon>Lophotrochozoa</taxon>
        <taxon>Mollusca</taxon>
        <taxon>Bivalvia</taxon>
        <taxon>Autobranchia</taxon>
        <taxon>Pteriomorphia</taxon>
        <taxon>Mytilida</taxon>
        <taxon>Mytiloidea</taxon>
        <taxon>Mytilidae</taxon>
        <taxon>Mytilinae</taxon>
        <taxon>Mytilus</taxon>
    </lineage>
</organism>
<comment type="caution">
    <text evidence="1">The sequence shown here is derived from an EMBL/GenBank/DDBJ whole genome shotgun (WGS) entry which is preliminary data.</text>
</comment>
<keyword evidence="2" id="KW-1185">Reference proteome</keyword>
<evidence type="ECO:0000313" key="1">
    <source>
        <dbReference type="EMBL" id="VDI49975.1"/>
    </source>
</evidence>
<dbReference type="AlphaFoldDB" id="A0A8B6FJ26"/>
<proteinExistence type="predicted"/>
<sequence>MNSSRYQTHAAVTGWIAVDNNYMNRSDVINISIYSTMTNIIKRIVAAIKQIQKLNDDNSRFQTEAELIGCMPGDVNQ</sequence>
<dbReference type="EMBL" id="UYJE01006901">
    <property type="protein sequence ID" value="VDI49975.1"/>
    <property type="molecule type" value="Genomic_DNA"/>
</dbReference>
<accession>A0A8B6FJ26</accession>
<dbReference type="Proteomes" id="UP000596742">
    <property type="component" value="Unassembled WGS sequence"/>
</dbReference>
<reference evidence="1" key="1">
    <citation type="submission" date="2018-11" db="EMBL/GenBank/DDBJ databases">
        <authorList>
            <person name="Alioto T."/>
            <person name="Alioto T."/>
        </authorList>
    </citation>
    <scope>NUCLEOTIDE SEQUENCE</scope>
</reference>
<protein>
    <submittedName>
        <fullName evidence="1">Uncharacterized protein</fullName>
    </submittedName>
</protein>
<evidence type="ECO:0000313" key="2">
    <source>
        <dbReference type="Proteomes" id="UP000596742"/>
    </source>
</evidence>
<name>A0A8B6FJ26_MYTGA</name>
<gene>
    <name evidence="1" type="ORF">MGAL_10B017337</name>
</gene>